<evidence type="ECO:0000256" key="1">
    <source>
        <dbReference type="SAM" id="MobiDB-lite"/>
    </source>
</evidence>
<gene>
    <name evidence="2" type="ORF">EVAR_17661_1</name>
</gene>
<dbReference type="EMBL" id="BGZK01000216">
    <property type="protein sequence ID" value="GBP29124.1"/>
    <property type="molecule type" value="Genomic_DNA"/>
</dbReference>
<sequence length="130" mass="14181">MLGPLTPAPFDVHKCNITGCEKRHSPSYSTSSPLLPPAHRSPCFRARLNKLPTPVRGGGGVRLRARTPWEAFVPCATYLAECDGRRDEPSGGSLTSALLKENPKSQFGGESSKLWVSDQPPGRMPFFSSW</sequence>
<comment type="caution">
    <text evidence="2">The sequence shown here is derived from an EMBL/GenBank/DDBJ whole genome shotgun (WGS) entry which is preliminary data.</text>
</comment>
<proteinExistence type="predicted"/>
<reference evidence="2 3" key="1">
    <citation type="journal article" date="2019" name="Commun. Biol.">
        <title>The bagworm genome reveals a unique fibroin gene that provides high tensile strength.</title>
        <authorList>
            <person name="Kono N."/>
            <person name="Nakamura H."/>
            <person name="Ohtoshi R."/>
            <person name="Tomita M."/>
            <person name="Numata K."/>
            <person name="Arakawa K."/>
        </authorList>
    </citation>
    <scope>NUCLEOTIDE SEQUENCE [LARGE SCALE GENOMIC DNA]</scope>
</reference>
<feature type="region of interest" description="Disordered" evidence="1">
    <location>
        <begin position="83"/>
        <end position="130"/>
    </location>
</feature>
<evidence type="ECO:0000313" key="2">
    <source>
        <dbReference type="EMBL" id="GBP29124.1"/>
    </source>
</evidence>
<name>A0A4C1UTH4_EUMVA</name>
<evidence type="ECO:0000313" key="3">
    <source>
        <dbReference type="Proteomes" id="UP000299102"/>
    </source>
</evidence>
<protein>
    <submittedName>
        <fullName evidence="2">Uncharacterized protein</fullName>
    </submittedName>
</protein>
<dbReference type="AlphaFoldDB" id="A0A4C1UTH4"/>
<organism evidence="2 3">
    <name type="scientific">Eumeta variegata</name>
    <name type="common">Bagworm moth</name>
    <name type="synonym">Eumeta japonica</name>
    <dbReference type="NCBI Taxonomy" id="151549"/>
    <lineage>
        <taxon>Eukaryota</taxon>
        <taxon>Metazoa</taxon>
        <taxon>Ecdysozoa</taxon>
        <taxon>Arthropoda</taxon>
        <taxon>Hexapoda</taxon>
        <taxon>Insecta</taxon>
        <taxon>Pterygota</taxon>
        <taxon>Neoptera</taxon>
        <taxon>Endopterygota</taxon>
        <taxon>Lepidoptera</taxon>
        <taxon>Glossata</taxon>
        <taxon>Ditrysia</taxon>
        <taxon>Tineoidea</taxon>
        <taxon>Psychidae</taxon>
        <taxon>Oiketicinae</taxon>
        <taxon>Eumeta</taxon>
    </lineage>
</organism>
<dbReference type="Proteomes" id="UP000299102">
    <property type="component" value="Unassembled WGS sequence"/>
</dbReference>
<accession>A0A4C1UTH4</accession>
<keyword evidence="3" id="KW-1185">Reference proteome</keyword>